<dbReference type="Proteomes" id="UP001055879">
    <property type="component" value="Linkage Group LG04"/>
</dbReference>
<sequence>MLSCICIRLWDDAKVIFLINLIGLSSILKLVANHVVITVNIFLIEATPCLRFKFLSIRLGTDWPHDLILSTPVRSLDYQLVWSSEI</sequence>
<reference evidence="2" key="1">
    <citation type="journal article" date="2022" name="Mol. Ecol. Resour.">
        <title>The genomes of chicory, endive, great burdock and yacon provide insights into Asteraceae palaeo-polyploidization history and plant inulin production.</title>
        <authorList>
            <person name="Fan W."/>
            <person name="Wang S."/>
            <person name="Wang H."/>
            <person name="Wang A."/>
            <person name="Jiang F."/>
            <person name="Liu H."/>
            <person name="Zhao H."/>
            <person name="Xu D."/>
            <person name="Zhang Y."/>
        </authorList>
    </citation>
    <scope>NUCLEOTIDE SEQUENCE [LARGE SCALE GENOMIC DNA]</scope>
    <source>
        <strain evidence="2">cv. Niubang</strain>
    </source>
</reference>
<gene>
    <name evidence="1" type="ORF">L6452_12760</name>
</gene>
<accession>A0ACB9CGC9</accession>
<proteinExistence type="predicted"/>
<evidence type="ECO:0000313" key="2">
    <source>
        <dbReference type="Proteomes" id="UP001055879"/>
    </source>
</evidence>
<evidence type="ECO:0000313" key="1">
    <source>
        <dbReference type="EMBL" id="KAI3733318.1"/>
    </source>
</evidence>
<protein>
    <submittedName>
        <fullName evidence="1">Uncharacterized protein</fullName>
    </submittedName>
</protein>
<keyword evidence="2" id="KW-1185">Reference proteome</keyword>
<name>A0ACB9CGC9_ARCLA</name>
<dbReference type="EMBL" id="CM042050">
    <property type="protein sequence ID" value="KAI3733318.1"/>
    <property type="molecule type" value="Genomic_DNA"/>
</dbReference>
<organism evidence="1 2">
    <name type="scientific">Arctium lappa</name>
    <name type="common">Greater burdock</name>
    <name type="synonym">Lappa major</name>
    <dbReference type="NCBI Taxonomy" id="4217"/>
    <lineage>
        <taxon>Eukaryota</taxon>
        <taxon>Viridiplantae</taxon>
        <taxon>Streptophyta</taxon>
        <taxon>Embryophyta</taxon>
        <taxon>Tracheophyta</taxon>
        <taxon>Spermatophyta</taxon>
        <taxon>Magnoliopsida</taxon>
        <taxon>eudicotyledons</taxon>
        <taxon>Gunneridae</taxon>
        <taxon>Pentapetalae</taxon>
        <taxon>asterids</taxon>
        <taxon>campanulids</taxon>
        <taxon>Asterales</taxon>
        <taxon>Asteraceae</taxon>
        <taxon>Carduoideae</taxon>
        <taxon>Cardueae</taxon>
        <taxon>Arctiinae</taxon>
        <taxon>Arctium</taxon>
    </lineage>
</organism>
<reference evidence="1 2" key="2">
    <citation type="journal article" date="2022" name="Mol. Ecol. Resour.">
        <title>The genomes of chicory, endive, great burdock and yacon provide insights into Asteraceae paleo-polyploidization history and plant inulin production.</title>
        <authorList>
            <person name="Fan W."/>
            <person name="Wang S."/>
            <person name="Wang H."/>
            <person name="Wang A."/>
            <person name="Jiang F."/>
            <person name="Liu H."/>
            <person name="Zhao H."/>
            <person name="Xu D."/>
            <person name="Zhang Y."/>
        </authorList>
    </citation>
    <scope>NUCLEOTIDE SEQUENCE [LARGE SCALE GENOMIC DNA]</scope>
    <source>
        <strain evidence="2">cv. Niubang</strain>
    </source>
</reference>
<comment type="caution">
    <text evidence="1">The sequence shown here is derived from an EMBL/GenBank/DDBJ whole genome shotgun (WGS) entry which is preliminary data.</text>
</comment>